<dbReference type="AlphaFoldDB" id="A0AAW1RV17"/>
<dbReference type="PRINTS" id="PR00320">
    <property type="entry name" value="GPROTEINBRPT"/>
</dbReference>
<accession>A0AAW1RV17</accession>
<keyword evidence="5" id="KW-1185">Reference proteome</keyword>
<keyword evidence="1 3" id="KW-0853">WD repeat</keyword>
<dbReference type="InterPro" id="IPR036322">
    <property type="entry name" value="WD40_repeat_dom_sf"/>
</dbReference>
<evidence type="ECO:0000256" key="2">
    <source>
        <dbReference type="ARBA" id="ARBA00022737"/>
    </source>
</evidence>
<comment type="caution">
    <text evidence="4">The sequence shown here is derived from an EMBL/GenBank/DDBJ whole genome shotgun (WGS) entry which is preliminary data.</text>
</comment>
<dbReference type="PROSITE" id="PS50294">
    <property type="entry name" value="WD_REPEATS_REGION"/>
    <property type="match status" value="2"/>
</dbReference>
<organism evidence="4 5">
    <name type="scientific">Apatococcus lobatus</name>
    <dbReference type="NCBI Taxonomy" id="904363"/>
    <lineage>
        <taxon>Eukaryota</taxon>
        <taxon>Viridiplantae</taxon>
        <taxon>Chlorophyta</taxon>
        <taxon>core chlorophytes</taxon>
        <taxon>Trebouxiophyceae</taxon>
        <taxon>Chlorellales</taxon>
        <taxon>Chlorellaceae</taxon>
        <taxon>Apatococcus</taxon>
    </lineage>
</organism>
<proteinExistence type="predicted"/>
<feature type="repeat" description="WD" evidence="3">
    <location>
        <begin position="31"/>
        <end position="65"/>
    </location>
</feature>
<keyword evidence="2" id="KW-0677">Repeat</keyword>
<dbReference type="PANTHER" id="PTHR22847:SF637">
    <property type="entry name" value="WD REPEAT DOMAIN 5B"/>
    <property type="match status" value="1"/>
</dbReference>
<evidence type="ECO:0000313" key="5">
    <source>
        <dbReference type="Proteomes" id="UP001438707"/>
    </source>
</evidence>
<protein>
    <submittedName>
        <fullName evidence="4">Uncharacterized protein</fullName>
    </submittedName>
</protein>
<dbReference type="Proteomes" id="UP001438707">
    <property type="component" value="Unassembled WGS sequence"/>
</dbReference>
<dbReference type="Gene3D" id="2.130.10.10">
    <property type="entry name" value="YVTN repeat-like/Quinoprotein amine dehydrogenase"/>
    <property type="match status" value="1"/>
</dbReference>
<dbReference type="Pfam" id="PF00400">
    <property type="entry name" value="WD40"/>
    <property type="match status" value="4"/>
</dbReference>
<dbReference type="InterPro" id="IPR020472">
    <property type="entry name" value="WD40_PAC1"/>
</dbReference>
<dbReference type="SMART" id="SM00320">
    <property type="entry name" value="WD40"/>
    <property type="match status" value="3"/>
</dbReference>
<name>A0AAW1RV17_9CHLO</name>
<gene>
    <name evidence="4" type="ORF">WJX74_000810</name>
</gene>
<dbReference type="PANTHER" id="PTHR22847">
    <property type="entry name" value="WD40 REPEAT PROTEIN"/>
    <property type="match status" value="1"/>
</dbReference>
<feature type="repeat" description="WD" evidence="3">
    <location>
        <begin position="1"/>
        <end position="30"/>
    </location>
</feature>
<dbReference type="EMBL" id="JALJOS010000006">
    <property type="protein sequence ID" value="KAK9837580.1"/>
    <property type="molecule type" value="Genomic_DNA"/>
</dbReference>
<dbReference type="InterPro" id="IPR015943">
    <property type="entry name" value="WD40/YVTN_repeat-like_dom_sf"/>
</dbReference>
<sequence length="175" mass="18748">MTNNGSLILSGAYDKTIRVWQASNGRLLRTLNGHRSGVRALTVAVDGNRFYSASSDNTIRVWDMRRWVCLRALSGRHADTTWPSCLALSPDGAFLASGSTGPFGQATVKVFSTQGECLATCAHLEMETRGDMTGVAFAADSGALFSAASDGTVAAWRLIRNLAPKAKHGFMKGFM</sequence>
<dbReference type="GO" id="GO:1990234">
    <property type="term" value="C:transferase complex"/>
    <property type="evidence" value="ECO:0007669"/>
    <property type="project" value="UniProtKB-ARBA"/>
</dbReference>
<evidence type="ECO:0000256" key="3">
    <source>
        <dbReference type="PROSITE-ProRule" id="PRU00221"/>
    </source>
</evidence>
<evidence type="ECO:0000313" key="4">
    <source>
        <dbReference type="EMBL" id="KAK9837580.1"/>
    </source>
</evidence>
<evidence type="ECO:0000256" key="1">
    <source>
        <dbReference type="ARBA" id="ARBA00022574"/>
    </source>
</evidence>
<dbReference type="SUPFAM" id="SSF50978">
    <property type="entry name" value="WD40 repeat-like"/>
    <property type="match status" value="1"/>
</dbReference>
<reference evidence="4 5" key="1">
    <citation type="journal article" date="2024" name="Nat. Commun.">
        <title>Phylogenomics reveals the evolutionary origins of lichenization in chlorophyte algae.</title>
        <authorList>
            <person name="Puginier C."/>
            <person name="Libourel C."/>
            <person name="Otte J."/>
            <person name="Skaloud P."/>
            <person name="Haon M."/>
            <person name="Grisel S."/>
            <person name="Petersen M."/>
            <person name="Berrin J.G."/>
            <person name="Delaux P.M."/>
            <person name="Dal Grande F."/>
            <person name="Keller J."/>
        </authorList>
    </citation>
    <scope>NUCLEOTIDE SEQUENCE [LARGE SCALE GENOMIC DNA]</scope>
    <source>
        <strain evidence="4 5">SAG 2145</strain>
    </source>
</reference>
<dbReference type="InterPro" id="IPR001680">
    <property type="entry name" value="WD40_rpt"/>
</dbReference>
<dbReference type="PROSITE" id="PS50082">
    <property type="entry name" value="WD_REPEATS_2"/>
    <property type="match status" value="2"/>
</dbReference>